<sequence>MRASHLTVRKRIMDEKSKITDEEFFTSKEYRGYLADITEAATKRYRRPIHVTVFADPEDSTVAYTDYNGIVINACNHITWSMPTRKLRSMSIEGFNAHENSHNLFTDNRIAHAYFNSLEHGKFYPKKPTRLKGDQKLNAQGIIDALMDDTDPIPKTVILRTAKALSNILEDGYVDARYSYEFPGNPARGIALNNVRFAETVPDIDTMIDKQFYPHNIVLNLLLEYVRAREVNNLTGYTGEYMDRFLAALPLVDACIYDEDSRARFDAVNRIMIDLWPLMQRCFDDLRDKQQNDASSSSGSGNSTTPGTGEDSDSDDGMDAVQDALESQLPQIAPNFTMKSGPVPFNGAFSPDEEQAQELLEQVSKALSEETARIAAHRTETIISNGDGSIVQDSEYEGAGYEFSATDIERVLEEIATGKVNESLEEELSEELQSEATSIEYGNAHRNINITVHRMSHVNQNLIDSYTAVAPQLLMLSKRLQRSVSAILRDKRQGGKQTGLYVGKHLDQHAFHRNDGRVFCNKRLPTEPINMSVALLVDESGSMCGCDRITKARATAIVVQDFCEKLGIPIMIVGHTASCAHVELFSYADFKSVDKKDRYRLMDMSARCCNRDGAALRYVAEKLSKQNSDVKMLFIICDGQPNDDGYTGTAAEADLRGIKLEYSRKGVQIFAAAIGDDRANIERIYGAGYLDITDLNQLPIMLTQLIARNLPK</sequence>
<accession>A0A6N3DK22</accession>
<feature type="compositionally biased region" description="Low complexity" evidence="2">
    <location>
        <begin position="295"/>
        <end position="309"/>
    </location>
</feature>
<dbReference type="EMBL" id="CACRUB010000031">
    <property type="protein sequence ID" value="VYU28114.1"/>
    <property type="molecule type" value="Genomic_DNA"/>
</dbReference>
<dbReference type="PANTHER" id="PTHR41248:SF1">
    <property type="entry name" value="NORD PROTEIN"/>
    <property type="match status" value="1"/>
</dbReference>
<feature type="region of interest" description="Disordered" evidence="2">
    <location>
        <begin position="330"/>
        <end position="350"/>
    </location>
</feature>
<dbReference type="InterPro" id="IPR036465">
    <property type="entry name" value="vWFA_dom_sf"/>
</dbReference>
<proteinExistence type="predicted"/>
<gene>
    <name evidence="3" type="ORF">FPLFYP42_01805</name>
</gene>
<feature type="region of interest" description="Disordered" evidence="2">
    <location>
        <begin position="288"/>
        <end position="318"/>
    </location>
</feature>
<evidence type="ECO:0000256" key="1">
    <source>
        <dbReference type="SAM" id="Coils"/>
    </source>
</evidence>
<feature type="coiled-coil region" evidence="1">
    <location>
        <begin position="353"/>
        <end position="380"/>
    </location>
</feature>
<dbReference type="InterPro" id="IPR051928">
    <property type="entry name" value="NorD/CobT"/>
</dbReference>
<evidence type="ECO:0000313" key="3">
    <source>
        <dbReference type="EMBL" id="VYU28114.1"/>
    </source>
</evidence>
<keyword evidence="1" id="KW-0175">Coiled coil</keyword>
<dbReference type="Gene3D" id="3.40.50.410">
    <property type="entry name" value="von Willebrand factor, type A domain"/>
    <property type="match status" value="1"/>
</dbReference>
<dbReference type="PANTHER" id="PTHR41248">
    <property type="entry name" value="NORD PROTEIN"/>
    <property type="match status" value="1"/>
</dbReference>
<reference evidence="3" key="1">
    <citation type="submission" date="2019-11" db="EMBL/GenBank/DDBJ databases">
        <authorList>
            <person name="Feng L."/>
        </authorList>
    </citation>
    <scope>NUCLEOTIDE SEQUENCE</scope>
    <source>
        <strain evidence="3">FplautiiLFYP42</strain>
    </source>
</reference>
<organism evidence="3">
    <name type="scientific">Flavonifractor plautii</name>
    <name type="common">Fusobacterium plautii</name>
    <dbReference type="NCBI Taxonomy" id="292800"/>
    <lineage>
        <taxon>Bacteria</taxon>
        <taxon>Bacillati</taxon>
        <taxon>Bacillota</taxon>
        <taxon>Clostridia</taxon>
        <taxon>Eubacteriales</taxon>
        <taxon>Oscillospiraceae</taxon>
        <taxon>Flavonifractor</taxon>
    </lineage>
</organism>
<name>A0A6N3DK22_FLAPL</name>
<dbReference type="SUPFAM" id="SSF53300">
    <property type="entry name" value="vWA-like"/>
    <property type="match status" value="1"/>
</dbReference>
<protein>
    <submittedName>
        <fullName evidence="3">Cobalamin biosynthesis protein CobT VWA domain protein</fullName>
    </submittedName>
</protein>
<evidence type="ECO:0000256" key="2">
    <source>
        <dbReference type="SAM" id="MobiDB-lite"/>
    </source>
</evidence>
<dbReference type="AlphaFoldDB" id="A0A6N3DK22"/>